<accession>M5S5H0</accession>
<evidence type="ECO:0000313" key="2">
    <source>
        <dbReference type="Proteomes" id="UP000011996"/>
    </source>
</evidence>
<dbReference type="PATRIC" id="fig|1263868.3.peg.2756"/>
<reference evidence="1 2" key="1">
    <citation type="journal article" date="2013" name="Mar. Genomics">
        <title>Expression of sulfatases in Rhodopirellula baltica and the diversity of sulfatases in the genus Rhodopirellula.</title>
        <authorList>
            <person name="Wegner C.E."/>
            <person name="Richter-Heitmann T."/>
            <person name="Klindworth A."/>
            <person name="Klockow C."/>
            <person name="Richter M."/>
            <person name="Achstetter T."/>
            <person name="Glockner F.O."/>
            <person name="Harder J."/>
        </authorList>
    </citation>
    <scope>NUCLEOTIDE SEQUENCE [LARGE SCALE GENOMIC DNA]</scope>
    <source>
        <strain evidence="1 2">SH398</strain>
    </source>
</reference>
<protein>
    <submittedName>
        <fullName evidence="1">Uncharacterized protein</fullName>
    </submittedName>
</protein>
<dbReference type="STRING" id="1263868.RESH_02537"/>
<dbReference type="Proteomes" id="UP000011996">
    <property type="component" value="Unassembled WGS sequence"/>
</dbReference>
<evidence type="ECO:0000313" key="1">
    <source>
        <dbReference type="EMBL" id="EMI26873.1"/>
    </source>
</evidence>
<organism evidence="1 2">
    <name type="scientific">Rhodopirellula europaea SH398</name>
    <dbReference type="NCBI Taxonomy" id="1263868"/>
    <lineage>
        <taxon>Bacteria</taxon>
        <taxon>Pseudomonadati</taxon>
        <taxon>Planctomycetota</taxon>
        <taxon>Planctomycetia</taxon>
        <taxon>Pirellulales</taxon>
        <taxon>Pirellulaceae</taxon>
        <taxon>Rhodopirellula</taxon>
    </lineage>
</organism>
<proteinExistence type="predicted"/>
<dbReference type="EMBL" id="ANOF01000082">
    <property type="protein sequence ID" value="EMI26873.1"/>
    <property type="molecule type" value="Genomic_DNA"/>
</dbReference>
<name>M5S5H0_9BACT</name>
<sequence length="66" mass="8430">MYHRHLPHWRLAGATYENLKRWREIWERSHPQPRPEAWLDEGHPREQWVRWIHSEWDEMGWGFKDE</sequence>
<comment type="caution">
    <text evidence="1">The sequence shown here is derived from an EMBL/GenBank/DDBJ whole genome shotgun (WGS) entry which is preliminary data.</text>
</comment>
<gene>
    <name evidence="1" type="ORF">RESH_02537</name>
</gene>
<dbReference type="AlphaFoldDB" id="M5S5H0"/>